<accession>A0AAJ6BIP1</accession>
<dbReference type="InterPro" id="IPR005181">
    <property type="entry name" value="SASA"/>
</dbReference>
<evidence type="ECO:0000259" key="4">
    <source>
        <dbReference type="Pfam" id="PF17936"/>
    </source>
</evidence>
<dbReference type="InterPro" id="IPR013783">
    <property type="entry name" value="Ig-like_fold"/>
</dbReference>
<evidence type="ECO:0000256" key="1">
    <source>
        <dbReference type="ARBA" id="ARBA00022801"/>
    </source>
</evidence>
<protein>
    <submittedName>
        <fullName evidence="5">Sialate O-acetylesterase</fullName>
    </submittedName>
</protein>
<dbReference type="Pfam" id="PF17936">
    <property type="entry name" value="Big_6"/>
    <property type="match status" value="1"/>
</dbReference>
<dbReference type="Gene3D" id="3.40.50.1110">
    <property type="entry name" value="SGNH hydrolase"/>
    <property type="match status" value="1"/>
</dbReference>
<evidence type="ECO:0000313" key="5">
    <source>
        <dbReference type="EMBL" id="WEK37492.1"/>
    </source>
</evidence>
<dbReference type="PANTHER" id="PTHR22901">
    <property type="entry name" value="SIALATE O-ACETYLESTERASE"/>
    <property type="match status" value="1"/>
</dbReference>
<feature type="domain" description="Sialate O-acetylesterase" evidence="3">
    <location>
        <begin position="104"/>
        <end position="365"/>
    </location>
</feature>
<evidence type="ECO:0000313" key="6">
    <source>
        <dbReference type="Proteomes" id="UP001220610"/>
    </source>
</evidence>
<proteinExistence type="predicted"/>
<dbReference type="GO" id="GO:0005975">
    <property type="term" value="P:carbohydrate metabolic process"/>
    <property type="evidence" value="ECO:0007669"/>
    <property type="project" value="TreeGrafter"/>
</dbReference>
<organism evidence="5 6">
    <name type="scientific">Candidatus Pseudobacter hemicellulosilyticus</name>
    <dbReference type="NCBI Taxonomy" id="3121375"/>
    <lineage>
        <taxon>Bacteria</taxon>
        <taxon>Pseudomonadati</taxon>
        <taxon>Bacteroidota</taxon>
        <taxon>Chitinophagia</taxon>
        <taxon>Chitinophagales</taxon>
        <taxon>Chitinophagaceae</taxon>
        <taxon>Pseudobacter</taxon>
    </lineage>
</organism>
<dbReference type="PANTHER" id="PTHR22901:SF0">
    <property type="entry name" value="SIALATE O-ACETYLESTERASE"/>
    <property type="match status" value="1"/>
</dbReference>
<dbReference type="Gene3D" id="2.60.40.10">
    <property type="entry name" value="Immunoglobulins"/>
    <property type="match status" value="1"/>
</dbReference>
<feature type="domain" description="Bacterial Ig" evidence="4">
    <location>
        <begin position="36"/>
        <end position="91"/>
    </location>
</feature>
<dbReference type="EMBL" id="CP119311">
    <property type="protein sequence ID" value="WEK37492.1"/>
    <property type="molecule type" value="Genomic_DNA"/>
</dbReference>
<dbReference type="SUPFAM" id="SSF52266">
    <property type="entry name" value="SGNH hydrolase"/>
    <property type="match status" value="1"/>
</dbReference>
<name>A0AAJ6BIP1_9BACT</name>
<dbReference type="InterPro" id="IPR041498">
    <property type="entry name" value="Big_6"/>
</dbReference>
<dbReference type="Pfam" id="PF03629">
    <property type="entry name" value="SASA"/>
    <property type="match status" value="1"/>
</dbReference>
<dbReference type="InterPro" id="IPR039329">
    <property type="entry name" value="SIAE"/>
</dbReference>
<evidence type="ECO:0000259" key="3">
    <source>
        <dbReference type="Pfam" id="PF03629"/>
    </source>
</evidence>
<feature type="signal peptide" evidence="2">
    <location>
        <begin position="1"/>
        <end position="19"/>
    </location>
</feature>
<evidence type="ECO:0000256" key="2">
    <source>
        <dbReference type="SAM" id="SignalP"/>
    </source>
</evidence>
<gene>
    <name evidence="5" type="ORF">P0Y53_08255</name>
</gene>
<sequence>MKRLFMLAAACCLAIMTQAKIVLPSVFSDNMVLQQKSTVKIWGKSEAGKTVTVTTSWNQQTATATVDNEGKWQLTVSTPSFGGPYEIVLTDGEPLTLKNILIGDVWVCSGQSNMEMPLAGWGKVDNYEQEIKEASYPQIRLLQAKHMAATRPQDDLVVWEGGWQVCSPQTIPEFSSTAYFFAREIYKKTGVPIGLLHTSWGGTIIEAWTSGGALKKVPQFTDAVAKIEAAAPEVKGNDGNRASVLFNAMIHPIINFRIKGVIWYQGESNADRLEQAQLYRTLFPNMINDWRNQWGQPELPFYFVQLAAFSKKGNESAMAAWPILREAQASALSLPHTGMAVAIDIGHPTDIHPKNKQDVGRRLAYIALAKDYGQKIEYSGPVVKKQVVKFNTIELTFDHAKGLDLRTSSGIAKGWLIAGADQQFHPAEVSIKGNKITVHSTNVSLPAAVRYAWADDPDVNLYNKAGLPASPFRTDKW</sequence>
<dbReference type="InterPro" id="IPR036514">
    <property type="entry name" value="SGNH_hydro_sf"/>
</dbReference>
<reference evidence="5" key="1">
    <citation type="submission" date="2023-03" db="EMBL/GenBank/DDBJ databases">
        <title>Andean soil-derived lignocellulolytic bacterial consortium as a source of novel taxa and putative plastic-active enzymes.</title>
        <authorList>
            <person name="Diaz-Garcia L."/>
            <person name="Chuvochina M."/>
            <person name="Feuerriegel G."/>
            <person name="Bunk B."/>
            <person name="Sproer C."/>
            <person name="Streit W.R."/>
            <person name="Rodriguez L.M."/>
            <person name="Overmann J."/>
            <person name="Jimenez D.J."/>
        </authorList>
    </citation>
    <scope>NUCLEOTIDE SEQUENCE</scope>
    <source>
        <strain evidence="5">MAG 7</strain>
    </source>
</reference>
<dbReference type="AlphaFoldDB" id="A0AAJ6BIP1"/>
<keyword evidence="2" id="KW-0732">Signal</keyword>
<dbReference type="GO" id="GO:0001681">
    <property type="term" value="F:sialate O-acetylesterase activity"/>
    <property type="evidence" value="ECO:0007669"/>
    <property type="project" value="InterPro"/>
</dbReference>
<dbReference type="Proteomes" id="UP001220610">
    <property type="component" value="Chromosome"/>
</dbReference>
<keyword evidence="1" id="KW-0378">Hydrolase</keyword>
<feature type="chain" id="PRO_5042555605" evidence="2">
    <location>
        <begin position="20"/>
        <end position="477"/>
    </location>
</feature>